<dbReference type="AlphaFoldDB" id="A0A3R7N1M4"/>
<sequence>MKSFFSRVVNAWKTQRLPRSEVDCSDFVRARPAAPGVVRLRQVVQERRFGAAEAPPAAGSAAALRREAEVRGTVFDLQYRCGGAGRCVENDYRCRFPCCFAMRPVTKGAEVLAERLAYEVDDAPTPQIRALVRLAREEQLEAAIAGIQQLASAEIRAAAGGRVLLAALQPTQAQQQAQQLGVDDFNPAAAKYGATSAAEGANPLAESESLRGEVAALYLWRAALLVNVRADERAVNSLLNLAALVPEESRERLYTAAAAWAALNDMEIVYYRSLLQQYEAFPAAQAFAHERPLLLRRVFEACGESAYFVACATHVVFAKEVTATVSRAQGAQMYGDLTEDPMRSMCLPLAMRYYRFHVSDAFWEQFMQLLCMPPVPAPATAEERARDRAEQLGLTPNYMLDAIGRSMMLHHLVMLHEARERDIASGAVAEAVGQTKAEGGEAAGVHPSRYERVLSERERGVAVARLRELLALARSYQHQEKPLDDVDGGAKGRIAPEAEAAAPAGTAPTH</sequence>
<dbReference type="OrthoDB" id="277324at2759"/>
<comment type="caution">
    <text evidence="2">The sequence shown here is derived from an EMBL/GenBank/DDBJ whole genome shotgun (WGS) entry which is preliminary data.</text>
</comment>
<organism evidence="2 3">
    <name type="scientific">Trypanosoma conorhini</name>
    <dbReference type="NCBI Taxonomy" id="83891"/>
    <lineage>
        <taxon>Eukaryota</taxon>
        <taxon>Discoba</taxon>
        <taxon>Euglenozoa</taxon>
        <taxon>Kinetoplastea</taxon>
        <taxon>Metakinetoplastina</taxon>
        <taxon>Trypanosomatida</taxon>
        <taxon>Trypanosomatidae</taxon>
        <taxon>Trypanosoma</taxon>
    </lineage>
</organism>
<gene>
    <name evidence="2" type="ORF">Tco025E_06673</name>
</gene>
<evidence type="ECO:0000256" key="1">
    <source>
        <dbReference type="SAM" id="MobiDB-lite"/>
    </source>
</evidence>
<proteinExistence type="predicted"/>
<keyword evidence="3" id="KW-1185">Reference proteome</keyword>
<dbReference type="Proteomes" id="UP000284403">
    <property type="component" value="Unassembled WGS sequence"/>
</dbReference>
<feature type="region of interest" description="Disordered" evidence="1">
    <location>
        <begin position="481"/>
        <end position="510"/>
    </location>
</feature>
<evidence type="ECO:0000313" key="2">
    <source>
        <dbReference type="EMBL" id="RNF11359.1"/>
    </source>
</evidence>
<protein>
    <submittedName>
        <fullName evidence="2">Uncharacterized protein</fullName>
    </submittedName>
</protein>
<reference evidence="2 3" key="1">
    <citation type="journal article" date="2018" name="BMC Genomics">
        <title>Genomic comparison of Trypanosoma conorhini and Trypanosoma rangeli to Trypanosoma cruzi strains of high and low virulence.</title>
        <authorList>
            <person name="Bradwell K.R."/>
            <person name="Koparde V.N."/>
            <person name="Matveyev A.V."/>
            <person name="Serrano M.G."/>
            <person name="Alves J.M."/>
            <person name="Parikh H."/>
            <person name="Huang B."/>
            <person name="Lee V."/>
            <person name="Espinosa-Alvarez O."/>
            <person name="Ortiz P.A."/>
            <person name="Costa-Martins A.G."/>
            <person name="Teixeira M.M."/>
            <person name="Buck G.A."/>
        </authorList>
    </citation>
    <scope>NUCLEOTIDE SEQUENCE [LARGE SCALE GENOMIC DNA]</scope>
    <source>
        <strain evidence="2 3">025E</strain>
    </source>
</reference>
<dbReference type="EMBL" id="MKKU01000463">
    <property type="protein sequence ID" value="RNF11359.1"/>
    <property type="molecule type" value="Genomic_DNA"/>
</dbReference>
<accession>A0A3R7N1M4</accession>
<evidence type="ECO:0000313" key="3">
    <source>
        <dbReference type="Proteomes" id="UP000284403"/>
    </source>
</evidence>
<dbReference type="GeneID" id="40320284"/>
<feature type="compositionally biased region" description="Basic and acidic residues" evidence="1">
    <location>
        <begin position="481"/>
        <end position="496"/>
    </location>
</feature>
<dbReference type="RefSeq" id="XP_029226364.1">
    <property type="nucleotide sequence ID" value="XM_029373548.1"/>
</dbReference>
<name>A0A3R7N1M4_9TRYP</name>
<feature type="compositionally biased region" description="Low complexity" evidence="1">
    <location>
        <begin position="497"/>
        <end position="510"/>
    </location>
</feature>